<name>A0A397SKE5_9GLOM</name>
<comment type="caution">
    <text evidence="2">The sequence shown here is derived from an EMBL/GenBank/DDBJ whole genome shotgun (WGS) entry which is preliminary data.</text>
</comment>
<gene>
    <name evidence="2" type="ORF">C1645_829195</name>
</gene>
<evidence type="ECO:0000256" key="1">
    <source>
        <dbReference type="SAM" id="MobiDB-lite"/>
    </source>
</evidence>
<dbReference type="AlphaFoldDB" id="A0A397SKE5"/>
<evidence type="ECO:0000313" key="2">
    <source>
        <dbReference type="EMBL" id="RIA86498.1"/>
    </source>
</evidence>
<protein>
    <submittedName>
        <fullName evidence="2">Uncharacterized protein</fullName>
    </submittedName>
</protein>
<reference evidence="2 3" key="1">
    <citation type="submission" date="2018-06" db="EMBL/GenBank/DDBJ databases">
        <title>Comparative genomics reveals the genomic features of Rhizophagus irregularis, R. cerebriforme, R. diaphanum and Gigaspora rosea, and their symbiotic lifestyle signature.</title>
        <authorList>
            <person name="Morin E."/>
            <person name="San Clemente H."/>
            <person name="Chen E.C.H."/>
            <person name="De La Providencia I."/>
            <person name="Hainaut M."/>
            <person name="Kuo A."/>
            <person name="Kohler A."/>
            <person name="Murat C."/>
            <person name="Tang N."/>
            <person name="Roy S."/>
            <person name="Loubradou J."/>
            <person name="Henrissat B."/>
            <person name="Grigoriev I.V."/>
            <person name="Corradi N."/>
            <person name="Roux C."/>
            <person name="Martin F.M."/>
        </authorList>
    </citation>
    <scope>NUCLEOTIDE SEQUENCE [LARGE SCALE GENOMIC DNA]</scope>
    <source>
        <strain evidence="2 3">DAOM 227022</strain>
    </source>
</reference>
<dbReference type="Proteomes" id="UP000265703">
    <property type="component" value="Unassembled WGS sequence"/>
</dbReference>
<evidence type="ECO:0000313" key="3">
    <source>
        <dbReference type="Proteomes" id="UP000265703"/>
    </source>
</evidence>
<feature type="region of interest" description="Disordered" evidence="1">
    <location>
        <begin position="193"/>
        <end position="216"/>
    </location>
</feature>
<dbReference type="OrthoDB" id="2266637at2759"/>
<organism evidence="2 3">
    <name type="scientific">Glomus cerebriforme</name>
    <dbReference type="NCBI Taxonomy" id="658196"/>
    <lineage>
        <taxon>Eukaryota</taxon>
        <taxon>Fungi</taxon>
        <taxon>Fungi incertae sedis</taxon>
        <taxon>Mucoromycota</taxon>
        <taxon>Glomeromycotina</taxon>
        <taxon>Glomeromycetes</taxon>
        <taxon>Glomerales</taxon>
        <taxon>Glomeraceae</taxon>
        <taxon>Glomus</taxon>
    </lineage>
</organism>
<sequence length="354" mass="41081">MEEFLLTREPLDIVRISTALYIRVEQGEWTGVLEKDVASAFEDLCSLTKMKALMIDVETWPDDANANLRFLKRDVEQVNVESLRFDHLICSGELDIKSEPFTRISGSFCDVFKEPFQKYRLDQNDMIMDICKEFIHNEKSKINVDDDLSNVEYGRWLDNSEKRQTMSRQILEAIDLPGSPVVWDIWSEEGSSASAIRKGSQTDKPNSTQDKRQRDHKKLVEMVRQLSEDLRWPVNKVWKIYKSWGCVIDPFREIQGRKKTFNTYDMKLQKAAVERSELLRSDFGLTISDFTPKQLIFIDEIAKDEGNRYTILPALTLDGFIAAEVIERSCTKELFQAFIINQVIPQMNPFPGKK</sequence>
<proteinExistence type="predicted"/>
<keyword evidence="3" id="KW-1185">Reference proteome</keyword>
<accession>A0A397SKE5</accession>
<dbReference type="EMBL" id="QKYT01000360">
    <property type="protein sequence ID" value="RIA86498.1"/>
    <property type="molecule type" value="Genomic_DNA"/>
</dbReference>